<sequence>MPIRRPKAVFIPKARADEGTSSTASIPRGLRNPTLKVRKCFDLSPDHLMRQCEKCKTGYRYETKHGATEHLRSKHSNIFGKDMMELSKGKNRRWVLSTERLIEEGWLRDVSAQDVSESSPQQEEQLLTVIRTTKPFAGGSQNSILNDEPQRPHLHQRLLPEYRARHTTAAESDRSRFPGGPSLSKDDRSSTTDTGQLRSSELLHHNEAICRGLSDYDRGGRETEQLARFSSGSDSVNSSEESIDDLDDSFLDLEVAKFRSWLLERAESENEQSTNSTPKSTSHSSSVSYSATSSTAAASRGAFTSGKRRRDTQGDEDERVHRNRRPAQDKPECKPTPRLACLFNKYDPMMYRSSSQTDKRFEICGTHDFQNMNKLYEHLKRVHSDQPLQCPRCTRTSFESSEELQAHQTAPEPCTLVPLNIVKRIQWITHDKRKALQSAISRRLRGCTDEEKWRFAYRWLFPDTNSEEIPCPYLQDPVISIVSSVVDDFEIRLRDLIRSSTDLNDLEGRIPMIRGQFLAQYGIRVNQVQRDHPSSPSLRTNSSSPTSERLAITTPPDVADSDQPYLGGNTDHDERTLSSKAQPNLTNLSCESTAQQDTPHDDPLLIVSSDLVWLQNEFVHFDNGMLGWNLNDELWNSDHVTANDMDNSLYSTGSLKDVDVYNLS</sequence>
<organism evidence="2 3">
    <name type="scientific">Aureobasidium melanogenum</name>
    <name type="common">Aureobasidium pullulans var. melanogenum</name>
    <dbReference type="NCBI Taxonomy" id="46634"/>
    <lineage>
        <taxon>Eukaryota</taxon>
        <taxon>Fungi</taxon>
        <taxon>Dikarya</taxon>
        <taxon>Ascomycota</taxon>
        <taxon>Pezizomycotina</taxon>
        <taxon>Dothideomycetes</taxon>
        <taxon>Dothideomycetidae</taxon>
        <taxon>Dothideales</taxon>
        <taxon>Saccotheciaceae</taxon>
        <taxon>Aureobasidium</taxon>
    </lineage>
</organism>
<evidence type="ECO:0000256" key="1">
    <source>
        <dbReference type="SAM" id="MobiDB-lite"/>
    </source>
</evidence>
<dbReference type="PANTHER" id="PTHR38166">
    <property type="entry name" value="C2H2-TYPE DOMAIN-CONTAINING PROTEIN-RELATED"/>
    <property type="match status" value="1"/>
</dbReference>
<reference evidence="2" key="1">
    <citation type="journal article" date="2021" name="J Fungi (Basel)">
        <title>Virulence traits and population genomics of the black yeast Aureobasidium melanogenum.</title>
        <authorList>
            <person name="Cernosa A."/>
            <person name="Sun X."/>
            <person name="Gostincar C."/>
            <person name="Fang C."/>
            <person name="Gunde-Cimerman N."/>
            <person name="Song Z."/>
        </authorList>
    </citation>
    <scope>NUCLEOTIDE SEQUENCE</scope>
    <source>
        <strain evidence="2">EXF-9911</strain>
    </source>
</reference>
<reference evidence="2" key="2">
    <citation type="submission" date="2021-08" db="EMBL/GenBank/DDBJ databases">
        <authorList>
            <person name="Gostincar C."/>
            <person name="Sun X."/>
            <person name="Song Z."/>
            <person name="Gunde-Cimerman N."/>
        </authorList>
    </citation>
    <scope>NUCLEOTIDE SEQUENCE</scope>
    <source>
        <strain evidence="2">EXF-9911</strain>
    </source>
</reference>
<feature type="compositionally biased region" description="Low complexity" evidence="1">
    <location>
        <begin position="534"/>
        <end position="547"/>
    </location>
</feature>
<dbReference type="AlphaFoldDB" id="A0A9P8J872"/>
<feature type="non-terminal residue" evidence="2">
    <location>
        <position position="1"/>
    </location>
</feature>
<feature type="region of interest" description="Disordered" evidence="1">
    <location>
        <begin position="266"/>
        <end position="334"/>
    </location>
</feature>
<evidence type="ECO:0000313" key="2">
    <source>
        <dbReference type="EMBL" id="KAG9690921.1"/>
    </source>
</evidence>
<evidence type="ECO:0000313" key="3">
    <source>
        <dbReference type="Proteomes" id="UP000779574"/>
    </source>
</evidence>
<protein>
    <submittedName>
        <fullName evidence="2">Uncharacterized protein</fullName>
    </submittedName>
</protein>
<feature type="compositionally biased region" description="Low complexity" evidence="1">
    <location>
        <begin position="273"/>
        <end position="305"/>
    </location>
</feature>
<feature type="region of interest" description="Disordered" evidence="1">
    <location>
        <begin position="167"/>
        <end position="203"/>
    </location>
</feature>
<proteinExistence type="predicted"/>
<feature type="region of interest" description="Disordered" evidence="1">
    <location>
        <begin position="528"/>
        <end position="585"/>
    </location>
</feature>
<dbReference type="Gene3D" id="3.30.160.60">
    <property type="entry name" value="Classic Zinc Finger"/>
    <property type="match status" value="1"/>
</dbReference>
<dbReference type="EMBL" id="JAHFXF010000288">
    <property type="protein sequence ID" value="KAG9690921.1"/>
    <property type="molecule type" value="Genomic_DNA"/>
</dbReference>
<gene>
    <name evidence="2" type="ORF">KCU76_g7813</name>
</gene>
<dbReference type="PANTHER" id="PTHR38166:SF1">
    <property type="entry name" value="C2H2-TYPE DOMAIN-CONTAINING PROTEIN"/>
    <property type="match status" value="1"/>
</dbReference>
<comment type="caution">
    <text evidence="2">The sequence shown here is derived from an EMBL/GenBank/DDBJ whole genome shotgun (WGS) entry which is preliminary data.</text>
</comment>
<name>A0A9P8J872_AURME</name>
<accession>A0A9P8J872</accession>
<dbReference type="OrthoDB" id="4738706at2759"/>
<dbReference type="Proteomes" id="UP000779574">
    <property type="component" value="Unassembled WGS sequence"/>
</dbReference>